<evidence type="ECO:0000313" key="2">
    <source>
        <dbReference type="Proteomes" id="UP000032430"/>
    </source>
</evidence>
<protein>
    <submittedName>
        <fullName evidence="1">Uncharacterized protein</fullName>
    </submittedName>
</protein>
<proteinExistence type="predicted"/>
<dbReference type="HOGENOM" id="CLU_3185309_0_0_6"/>
<dbReference type="Proteomes" id="UP000032430">
    <property type="component" value="Chromosome I"/>
</dbReference>
<evidence type="ECO:0000313" key="1">
    <source>
        <dbReference type="EMBL" id="CEG57402.1"/>
    </source>
</evidence>
<reference evidence="2" key="1">
    <citation type="submission" date="2014-09" db="EMBL/GenBank/DDBJ databases">
        <authorList>
            <person name="Gomez-Valero L."/>
        </authorList>
    </citation>
    <scope>NUCLEOTIDE SEQUENCE [LARGE SCALE GENOMIC DNA]</scope>
    <source>
        <strain evidence="2">ATCC700992</strain>
    </source>
</reference>
<name>A0A098G4K7_9GAMM</name>
<organism evidence="1 2">
    <name type="scientific">Legionella fallonii LLAP-10</name>
    <dbReference type="NCBI Taxonomy" id="1212491"/>
    <lineage>
        <taxon>Bacteria</taxon>
        <taxon>Pseudomonadati</taxon>
        <taxon>Pseudomonadota</taxon>
        <taxon>Gammaproteobacteria</taxon>
        <taxon>Legionellales</taxon>
        <taxon>Legionellaceae</taxon>
        <taxon>Legionella</taxon>
    </lineage>
</organism>
<gene>
    <name evidence="1" type="ORF">LFA_2014</name>
</gene>
<dbReference type="EMBL" id="LN614827">
    <property type="protein sequence ID" value="CEG57402.1"/>
    <property type="molecule type" value="Genomic_DNA"/>
</dbReference>
<keyword evidence="2" id="KW-1185">Reference proteome</keyword>
<dbReference type="KEGG" id="lfa:LFA_2014"/>
<dbReference type="STRING" id="1212491.LFA_2014"/>
<dbReference type="AlphaFoldDB" id="A0A098G4K7"/>
<sequence>MLSENQIDILFIRNFPYLLRSYFYTANSHQLISLELTRKNRILTFI</sequence>
<accession>A0A098G4K7</accession>